<feature type="transmembrane region" description="Helical" evidence="1">
    <location>
        <begin position="12"/>
        <end position="34"/>
    </location>
</feature>
<sequence length="68" mass="8047">MYLILLVAGERFAAVLAYVWPVFVVYPIVFNNFLRRNTTLFPTIRTKSRMMAKVDDERFPFPITFITQ</sequence>
<name>A0A2M4D7B0_ANODA</name>
<keyword evidence="1" id="KW-1133">Transmembrane helix</keyword>
<keyword evidence="1" id="KW-0472">Membrane</keyword>
<dbReference type="AlphaFoldDB" id="A0A2M4D7B0"/>
<evidence type="ECO:0000256" key="1">
    <source>
        <dbReference type="SAM" id="Phobius"/>
    </source>
</evidence>
<reference evidence="2" key="1">
    <citation type="submission" date="2018-01" db="EMBL/GenBank/DDBJ databases">
        <title>An insight into the sialome of Amazonian anophelines.</title>
        <authorList>
            <person name="Ribeiro J.M."/>
            <person name="Scarpassa V."/>
            <person name="Calvo E."/>
        </authorList>
    </citation>
    <scope>NUCLEOTIDE SEQUENCE</scope>
</reference>
<accession>A0A2M4D7B0</accession>
<organism evidence="2">
    <name type="scientific">Anopheles darlingi</name>
    <name type="common">Mosquito</name>
    <dbReference type="NCBI Taxonomy" id="43151"/>
    <lineage>
        <taxon>Eukaryota</taxon>
        <taxon>Metazoa</taxon>
        <taxon>Ecdysozoa</taxon>
        <taxon>Arthropoda</taxon>
        <taxon>Hexapoda</taxon>
        <taxon>Insecta</taxon>
        <taxon>Pterygota</taxon>
        <taxon>Neoptera</taxon>
        <taxon>Endopterygota</taxon>
        <taxon>Diptera</taxon>
        <taxon>Nematocera</taxon>
        <taxon>Culicoidea</taxon>
        <taxon>Culicidae</taxon>
        <taxon>Anophelinae</taxon>
        <taxon>Anopheles</taxon>
    </lineage>
</organism>
<dbReference type="EMBL" id="GGFL01009282">
    <property type="protein sequence ID" value="MBW73460.1"/>
    <property type="molecule type" value="Transcribed_RNA"/>
</dbReference>
<protein>
    <submittedName>
        <fullName evidence="2">Putative secreted protein</fullName>
    </submittedName>
</protein>
<evidence type="ECO:0000313" key="2">
    <source>
        <dbReference type="EMBL" id="MBW73460.1"/>
    </source>
</evidence>
<proteinExistence type="predicted"/>
<keyword evidence="1" id="KW-0812">Transmembrane</keyword>